<dbReference type="InterPro" id="IPR000742">
    <property type="entry name" value="EGF"/>
</dbReference>
<dbReference type="InterPro" id="IPR011042">
    <property type="entry name" value="6-blade_b-propeller_TolB-like"/>
</dbReference>
<dbReference type="PROSITE" id="PS01186">
    <property type="entry name" value="EGF_2"/>
    <property type="match status" value="1"/>
</dbReference>
<organism evidence="2 3">
    <name type="scientific">Strongylus vulgaris</name>
    <name type="common">Blood worm</name>
    <dbReference type="NCBI Taxonomy" id="40348"/>
    <lineage>
        <taxon>Eukaryota</taxon>
        <taxon>Metazoa</taxon>
        <taxon>Ecdysozoa</taxon>
        <taxon>Nematoda</taxon>
        <taxon>Chromadorea</taxon>
        <taxon>Rhabditida</taxon>
        <taxon>Rhabditina</taxon>
        <taxon>Rhabditomorpha</taxon>
        <taxon>Strongyloidea</taxon>
        <taxon>Strongylidae</taxon>
        <taxon>Strongylus</taxon>
    </lineage>
</organism>
<name>A0A3P7JZN3_STRVU</name>
<evidence type="ECO:0000313" key="3">
    <source>
        <dbReference type="Proteomes" id="UP000270094"/>
    </source>
</evidence>
<reference evidence="2 3" key="1">
    <citation type="submission" date="2018-11" db="EMBL/GenBank/DDBJ databases">
        <authorList>
            <consortium name="Pathogen Informatics"/>
        </authorList>
    </citation>
    <scope>NUCLEOTIDE SEQUENCE [LARGE SCALE GENOMIC DNA]</scope>
</reference>
<dbReference type="Gene3D" id="2.120.10.30">
    <property type="entry name" value="TolB, C-terminal domain"/>
    <property type="match status" value="1"/>
</dbReference>
<feature type="domain" description="EGF-like" evidence="1">
    <location>
        <begin position="137"/>
        <end position="150"/>
    </location>
</feature>
<keyword evidence="3" id="KW-1185">Reference proteome</keyword>
<dbReference type="OrthoDB" id="5851890at2759"/>
<evidence type="ECO:0000259" key="1">
    <source>
        <dbReference type="PROSITE" id="PS01186"/>
    </source>
</evidence>
<proteinExistence type="predicted"/>
<protein>
    <recommendedName>
        <fullName evidence="1">EGF-like domain-containing protein</fullName>
    </recommendedName>
</protein>
<feature type="non-terminal residue" evidence="2">
    <location>
        <position position="197"/>
    </location>
</feature>
<dbReference type="EMBL" id="UYYB01140206">
    <property type="protein sequence ID" value="VDM85419.1"/>
    <property type="molecule type" value="Genomic_DNA"/>
</dbReference>
<dbReference type="AlphaFoldDB" id="A0A3P7JZN3"/>
<dbReference type="Proteomes" id="UP000270094">
    <property type="component" value="Unassembled WGS sequence"/>
</dbReference>
<evidence type="ECO:0000313" key="2">
    <source>
        <dbReference type="EMBL" id="VDM85419.1"/>
    </source>
</evidence>
<dbReference type="SUPFAM" id="SSF57196">
    <property type="entry name" value="EGF/Laminin"/>
    <property type="match status" value="1"/>
</dbReference>
<accession>A0A3P7JZN3</accession>
<sequence length="197" mass="21912">MHELLEDVTGMTYDKQGNRVLWVTSRKSLVVQMNAKTWKITPYVYANGSSIEALSVDQWTGDILLMVDNILVKKTYRSTSTNIWTSSTNITTLTSRDPFRAATIMDRTAVPKVGTEACGSKSCKQICVRSTKDRYECLCPQGYSMKGEQCEVSSETLLIAGDKLISASNGTSSVFLFHPAVAYKPWRKVAVDYGNEL</sequence>
<gene>
    <name evidence="2" type="ORF">SVUK_LOCUS20417</name>
</gene>